<dbReference type="Proteomes" id="UP000233343">
    <property type="component" value="Unassembled WGS sequence"/>
</dbReference>
<dbReference type="Gene3D" id="3.10.350.10">
    <property type="entry name" value="LysM domain"/>
    <property type="match status" value="1"/>
</dbReference>
<proteinExistence type="predicted"/>
<evidence type="ECO:0000313" key="2">
    <source>
        <dbReference type="EMBL" id="PKG27478.1"/>
    </source>
</evidence>
<dbReference type="CDD" id="cd00118">
    <property type="entry name" value="LysM"/>
    <property type="match status" value="1"/>
</dbReference>
<dbReference type="InterPro" id="IPR036779">
    <property type="entry name" value="LysM_dom_sf"/>
</dbReference>
<dbReference type="Pfam" id="PF01476">
    <property type="entry name" value="LysM"/>
    <property type="match status" value="1"/>
</dbReference>
<dbReference type="SUPFAM" id="SSF54106">
    <property type="entry name" value="LysM domain"/>
    <property type="match status" value="1"/>
</dbReference>
<organism evidence="2 3">
    <name type="scientific">Cytobacillus horneckiae</name>
    <dbReference type="NCBI Taxonomy" id="549687"/>
    <lineage>
        <taxon>Bacteria</taxon>
        <taxon>Bacillati</taxon>
        <taxon>Bacillota</taxon>
        <taxon>Bacilli</taxon>
        <taxon>Bacillales</taxon>
        <taxon>Bacillaceae</taxon>
        <taxon>Cytobacillus</taxon>
    </lineage>
</organism>
<name>A0A2N0ZD85_9BACI</name>
<feature type="domain" description="LysM" evidence="1">
    <location>
        <begin position="18"/>
        <end position="69"/>
    </location>
</feature>
<evidence type="ECO:0000313" key="3">
    <source>
        <dbReference type="Proteomes" id="UP000233343"/>
    </source>
</evidence>
<evidence type="ECO:0000259" key="1">
    <source>
        <dbReference type="PROSITE" id="PS51782"/>
    </source>
</evidence>
<dbReference type="EMBL" id="PISD01000043">
    <property type="protein sequence ID" value="PKG27478.1"/>
    <property type="molecule type" value="Genomic_DNA"/>
</dbReference>
<dbReference type="AlphaFoldDB" id="A0A2N0ZD85"/>
<keyword evidence="3" id="KW-1185">Reference proteome</keyword>
<sequence>MVIVFAANTETADGAGFVKIVVKEGDSIWKIASKYSEEHDMSESDFVKWVERQNGISLGQIYPGDEIIIPVKDGMDYYETNLASSYNEKED</sequence>
<reference evidence="2 3" key="1">
    <citation type="journal article" date="2010" name="Int. J. Syst. Evol. Microbiol.">
        <title>Bacillus horneckiae sp. nov., isolated from a spacecraft-assembly clean room.</title>
        <authorList>
            <person name="Vaishampayan P."/>
            <person name="Probst A."/>
            <person name="Krishnamurthi S."/>
            <person name="Ghosh S."/>
            <person name="Osman S."/>
            <person name="McDowall A."/>
            <person name="Ruckmani A."/>
            <person name="Mayilraj S."/>
            <person name="Venkateswaran K."/>
        </authorList>
    </citation>
    <scope>NUCLEOTIDE SEQUENCE [LARGE SCALE GENOMIC DNA]</scope>
    <source>
        <strain evidence="3">1PO1SC</strain>
    </source>
</reference>
<protein>
    <submittedName>
        <fullName evidence="2">LysM peptidoglycan-binding domain-containing protein</fullName>
    </submittedName>
</protein>
<dbReference type="InterPro" id="IPR018392">
    <property type="entry name" value="LysM"/>
</dbReference>
<accession>A0A2N0ZD85</accession>
<comment type="caution">
    <text evidence="2">The sequence shown here is derived from an EMBL/GenBank/DDBJ whole genome shotgun (WGS) entry which is preliminary data.</text>
</comment>
<gene>
    <name evidence="2" type="ORF">CWS20_18855</name>
</gene>
<dbReference type="SMART" id="SM00257">
    <property type="entry name" value="LysM"/>
    <property type="match status" value="1"/>
</dbReference>
<dbReference type="PROSITE" id="PS51782">
    <property type="entry name" value="LYSM"/>
    <property type="match status" value="1"/>
</dbReference>